<dbReference type="Gene3D" id="3.30.70.1230">
    <property type="entry name" value="Nucleotide cyclase"/>
    <property type="match status" value="1"/>
</dbReference>
<gene>
    <name evidence="4" type="ORF">SAMN02745172_00357</name>
</gene>
<dbReference type="InterPro" id="IPR029787">
    <property type="entry name" value="Nucleotide_cyclase"/>
</dbReference>
<keyword evidence="5" id="KW-1185">Reference proteome</keyword>
<dbReference type="AlphaFoldDB" id="A0A1M7Z718"/>
<dbReference type="InterPro" id="IPR035965">
    <property type="entry name" value="PAS-like_dom_sf"/>
</dbReference>
<dbReference type="InterPro" id="IPR050697">
    <property type="entry name" value="Adenylyl/Guanylyl_Cyclase_3/4"/>
</dbReference>
<evidence type="ECO:0000259" key="3">
    <source>
        <dbReference type="PROSITE" id="PS50125"/>
    </source>
</evidence>
<dbReference type="RefSeq" id="WP_073625477.1">
    <property type="nucleotide sequence ID" value="NZ_FRXO01000001.1"/>
</dbReference>
<dbReference type="EMBL" id="FRXO01000001">
    <property type="protein sequence ID" value="SHO60622.1"/>
    <property type="molecule type" value="Genomic_DNA"/>
</dbReference>
<organism evidence="4 5">
    <name type="scientific">Pseudoxanthobacter soli DSM 19599</name>
    <dbReference type="NCBI Taxonomy" id="1123029"/>
    <lineage>
        <taxon>Bacteria</taxon>
        <taxon>Pseudomonadati</taxon>
        <taxon>Pseudomonadota</taxon>
        <taxon>Alphaproteobacteria</taxon>
        <taxon>Hyphomicrobiales</taxon>
        <taxon>Segnochrobactraceae</taxon>
        <taxon>Pseudoxanthobacter</taxon>
    </lineage>
</organism>
<dbReference type="GO" id="GO:0004016">
    <property type="term" value="F:adenylate cyclase activity"/>
    <property type="evidence" value="ECO:0007669"/>
    <property type="project" value="UniProtKB-ARBA"/>
</dbReference>
<dbReference type="SMART" id="SM00091">
    <property type="entry name" value="PAS"/>
    <property type="match status" value="1"/>
</dbReference>
<dbReference type="SUPFAM" id="SSF55785">
    <property type="entry name" value="PYP-like sensor domain (PAS domain)"/>
    <property type="match status" value="1"/>
</dbReference>
<sequence>MTNASAGTAGDTVESEMADSSAGPLHPVAGQVQPGRPAARDELIYEKILANMRDGVVSIDLSGRILTFNEAAGRMLGLVPAETIGQFFAEVFLLEERFEAFNEVVLKAIYEDEATHSHDLTISNDDRRVDLHVSSTFLLEDVGGTVERHGVIVVMSDITEERKRRKLKRLFGEYLDPRIVEQIVARGGGGDERGRRGTMTVTFTDLRDFTGWSERLEPDVLVAMLNRYFSAMTRSIGSKGGITDKFIGDAVMACWGAPFTDPDTQARDACETALDQLARLPELRAAVAADGVPGAEKIAIAVGIGTGEVISGDVGTEQSRNFTVIGNAVNVAARLQDIVKLYGHPILVSGETRSRAGEGLLFREVDRIVLRGRSRPEPVHALIGFSATVSDGEKRAAEFYETALGLYRGRDFAGAVAACSSVLALNPADQAAGLLIRRSRIYEAAPPPEDWNGVWDGPR</sequence>
<evidence type="ECO:0000313" key="4">
    <source>
        <dbReference type="EMBL" id="SHO60622.1"/>
    </source>
</evidence>
<dbReference type="InterPro" id="IPR001054">
    <property type="entry name" value="A/G_cyclase"/>
</dbReference>
<dbReference type="Pfam" id="PF00211">
    <property type="entry name" value="Guanylate_cyc"/>
    <property type="match status" value="1"/>
</dbReference>
<evidence type="ECO:0000256" key="1">
    <source>
        <dbReference type="SAM" id="MobiDB-lite"/>
    </source>
</evidence>
<feature type="domain" description="PAS" evidence="2">
    <location>
        <begin position="41"/>
        <end position="112"/>
    </location>
</feature>
<dbReference type="Gene3D" id="3.30.450.20">
    <property type="entry name" value="PAS domain"/>
    <property type="match status" value="1"/>
</dbReference>
<dbReference type="GO" id="GO:0006355">
    <property type="term" value="P:regulation of DNA-templated transcription"/>
    <property type="evidence" value="ECO:0007669"/>
    <property type="project" value="InterPro"/>
</dbReference>
<dbReference type="CDD" id="cd07302">
    <property type="entry name" value="CHD"/>
    <property type="match status" value="1"/>
</dbReference>
<dbReference type="Pfam" id="PF00989">
    <property type="entry name" value="PAS"/>
    <property type="match status" value="1"/>
</dbReference>
<dbReference type="CDD" id="cd00130">
    <property type="entry name" value="PAS"/>
    <property type="match status" value="1"/>
</dbReference>
<dbReference type="SUPFAM" id="SSF55073">
    <property type="entry name" value="Nucleotide cyclase"/>
    <property type="match status" value="1"/>
</dbReference>
<evidence type="ECO:0000313" key="5">
    <source>
        <dbReference type="Proteomes" id="UP000186406"/>
    </source>
</evidence>
<evidence type="ECO:0000259" key="2">
    <source>
        <dbReference type="PROSITE" id="PS50112"/>
    </source>
</evidence>
<proteinExistence type="predicted"/>
<dbReference type="STRING" id="1123029.SAMN02745172_00357"/>
<reference evidence="4 5" key="1">
    <citation type="submission" date="2016-12" db="EMBL/GenBank/DDBJ databases">
        <authorList>
            <person name="Song W.-J."/>
            <person name="Kurnit D.M."/>
        </authorList>
    </citation>
    <scope>NUCLEOTIDE SEQUENCE [LARGE SCALE GENOMIC DNA]</scope>
    <source>
        <strain evidence="4 5">DSM 19599</strain>
    </source>
</reference>
<dbReference type="NCBIfam" id="TIGR00229">
    <property type="entry name" value="sensory_box"/>
    <property type="match status" value="1"/>
</dbReference>
<dbReference type="PROSITE" id="PS50125">
    <property type="entry name" value="GUANYLATE_CYCLASE_2"/>
    <property type="match status" value="1"/>
</dbReference>
<dbReference type="PANTHER" id="PTHR43081:SF1">
    <property type="entry name" value="ADENYLATE CYCLASE, TERMINAL-DIFFERENTIATION SPECIFIC"/>
    <property type="match status" value="1"/>
</dbReference>
<feature type="region of interest" description="Disordered" evidence="1">
    <location>
        <begin position="1"/>
        <end position="36"/>
    </location>
</feature>
<dbReference type="SMART" id="SM00044">
    <property type="entry name" value="CYCc"/>
    <property type="match status" value="1"/>
</dbReference>
<accession>A0A1M7Z718</accession>
<dbReference type="Proteomes" id="UP000186406">
    <property type="component" value="Unassembled WGS sequence"/>
</dbReference>
<dbReference type="PROSITE" id="PS50112">
    <property type="entry name" value="PAS"/>
    <property type="match status" value="1"/>
</dbReference>
<feature type="domain" description="Guanylate cyclase" evidence="3">
    <location>
        <begin position="200"/>
        <end position="336"/>
    </location>
</feature>
<dbReference type="PANTHER" id="PTHR43081">
    <property type="entry name" value="ADENYLATE CYCLASE, TERMINAL-DIFFERENTIATION SPECIFIC-RELATED"/>
    <property type="match status" value="1"/>
</dbReference>
<dbReference type="InterPro" id="IPR013767">
    <property type="entry name" value="PAS_fold"/>
</dbReference>
<name>A0A1M7Z718_9HYPH</name>
<protein>
    <submittedName>
        <fullName evidence="4">PAS domain S-box-containing protein</fullName>
    </submittedName>
</protein>
<dbReference type="GO" id="GO:0035556">
    <property type="term" value="P:intracellular signal transduction"/>
    <property type="evidence" value="ECO:0007669"/>
    <property type="project" value="InterPro"/>
</dbReference>
<dbReference type="GO" id="GO:0006171">
    <property type="term" value="P:cAMP biosynthetic process"/>
    <property type="evidence" value="ECO:0007669"/>
    <property type="project" value="TreeGrafter"/>
</dbReference>
<dbReference type="InterPro" id="IPR000014">
    <property type="entry name" value="PAS"/>
</dbReference>